<dbReference type="HAMAP" id="MF_00318">
    <property type="entry name" value="Enolase"/>
    <property type="match status" value="1"/>
</dbReference>
<evidence type="ECO:0000313" key="18">
    <source>
        <dbReference type="Proteomes" id="UP001146120"/>
    </source>
</evidence>
<evidence type="ECO:0000256" key="14">
    <source>
        <dbReference type="ARBA" id="ARBA00023242"/>
    </source>
</evidence>
<dbReference type="FunFam" id="3.30.390.10:FF:000001">
    <property type="entry name" value="Enolase"/>
    <property type="match status" value="1"/>
</dbReference>
<gene>
    <name evidence="17" type="ORF">N0F65_005362</name>
</gene>
<comment type="pathway">
    <text evidence="4">Carbohydrate degradation; glycolysis; pyruvate from D-glyceraldehyde 3-phosphate: step 4/5.</text>
</comment>
<dbReference type="PANTHER" id="PTHR11902:SF1">
    <property type="entry name" value="ENOLASE"/>
    <property type="match status" value="1"/>
</dbReference>
<name>A0AAV2YMP4_9STRA</name>
<keyword evidence="8" id="KW-0507">mRNA processing</keyword>
<comment type="cofactor">
    <cofactor evidence="1">
        <name>Mg(2+)</name>
        <dbReference type="ChEBI" id="CHEBI:18420"/>
    </cofactor>
</comment>
<keyword evidence="14" id="KW-0539">Nucleus</keyword>
<keyword evidence="18" id="KW-1185">Reference proteome</keyword>
<dbReference type="Pfam" id="PF00113">
    <property type="entry name" value="Enolase_C"/>
    <property type="match status" value="1"/>
</dbReference>
<dbReference type="Proteomes" id="UP001146120">
    <property type="component" value="Unassembled WGS sequence"/>
</dbReference>
<dbReference type="PROSITE" id="PS50003">
    <property type="entry name" value="PH_DOMAIN"/>
    <property type="match status" value="3"/>
</dbReference>
<feature type="domain" description="PH" evidence="16">
    <location>
        <begin position="464"/>
        <end position="567"/>
    </location>
</feature>
<feature type="domain" description="PH" evidence="16">
    <location>
        <begin position="674"/>
        <end position="777"/>
    </location>
</feature>
<evidence type="ECO:0000256" key="1">
    <source>
        <dbReference type="ARBA" id="ARBA00001946"/>
    </source>
</evidence>
<feature type="compositionally biased region" description="Polar residues" evidence="15">
    <location>
        <begin position="1"/>
        <end position="18"/>
    </location>
</feature>
<dbReference type="PROSITE" id="PS00164">
    <property type="entry name" value="ENOLASE"/>
    <property type="match status" value="1"/>
</dbReference>
<comment type="caution">
    <text evidence="17">The sequence shown here is derived from an EMBL/GenBank/DDBJ whole genome shotgun (WGS) entry which is preliminary data.</text>
</comment>
<dbReference type="GO" id="GO:0004634">
    <property type="term" value="F:phosphopyruvate hydratase activity"/>
    <property type="evidence" value="ECO:0007669"/>
    <property type="project" value="UniProtKB-EC"/>
</dbReference>
<accession>A0AAV2YMP4</accession>
<dbReference type="EMBL" id="DAKRPA010000242">
    <property type="protein sequence ID" value="DAZ94599.1"/>
    <property type="molecule type" value="Genomic_DNA"/>
</dbReference>
<dbReference type="FunFam" id="3.20.20.120:FF:000002">
    <property type="entry name" value="Enolase 1"/>
    <property type="match status" value="1"/>
</dbReference>
<keyword evidence="9" id="KW-0747">Spliceosome</keyword>
<dbReference type="Gene3D" id="3.30.390.10">
    <property type="entry name" value="Enolase-like, N-terminal domain"/>
    <property type="match status" value="1"/>
</dbReference>
<dbReference type="InterPro" id="IPR000941">
    <property type="entry name" value="Enolase"/>
</dbReference>
<evidence type="ECO:0000256" key="5">
    <source>
        <dbReference type="ARBA" id="ARBA00006164"/>
    </source>
</evidence>
<feature type="region of interest" description="Disordered" evidence="15">
    <location>
        <begin position="1348"/>
        <end position="1427"/>
    </location>
</feature>
<dbReference type="SUPFAM" id="SSF54826">
    <property type="entry name" value="Enolase N-terminal domain-like"/>
    <property type="match status" value="1"/>
</dbReference>
<dbReference type="Gene3D" id="3.20.20.120">
    <property type="entry name" value="Enolase-like C-terminal domain"/>
    <property type="match status" value="1"/>
</dbReference>
<comment type="similarity">
    <text evidence="6">Belongs to the enolase family.</text>
</comment>
<keyword evidence="12" id="KW-0508">mRNA splicing</keyword>
<dbReference type="GO" id="GO:0006096">
    <property type="term" value="P:glycolytic process"/>
    <property type="evidence" value="ECO:0007669"/>
    <property type="project" value="UniProtKB-KW"/>
</dbReference>
<dbReference type="InterPro" id="IPR029017">
    <property type="entry name" value="Enolase-like_N"/>
</dbReference>
<evidence type="ECO:0000259" key="16">
    <source>
        <dbReference type="PROSITE" id="PS50003"/>
    </source>
</evidence>
<dbReference type="Pfam" id="PF00169">
    <property type="entry name" value="PH"/>
    <property type="match status" value="3"/>
</dbReference>
<reference evidence="17" key="1">
    <citation type="submission" date="2022-11" db="EMBL/GenBank/DDBJ databases">
        <authorList>
            <person name="Morgan W.R."/>
            <person name="Tartar A."/>
        </authorList>
    </citation>
    <scope>NUCLEOTIDE SEQUENCE</scope>
    <source>
        <strain evidence="17">ARSEF 373</strain>
    </source>
</reference>
<dbReference type="SFLD" id="SFLDS00001">
    <property type="entry name" value="Enolase"/>
    <property type="match status" value="1"/>
</dbReference>
<evidence type="ECO:0000256" key="3">
    <source>
        <dbReference type="ARBA" id="ARBA00004496"/>
    </source>
</evidence>
<evidence type="ECO:0000256" key="8">
    <source>
        <dbReference type="ARBA" id="ARBA00022664"/>
    </source>
</evidence>
<comment type="similarity">
    <text evidence="5">Belongs to the PRP38 family.</text>
</comment>
<keyword evidence="11" id="KW-0324">Glycolysis</keyword>
<dbReference type="SFLD" id="SFLDG00178">
    <property type="entry name" value="enolase"/>
    <property type="match status" value="1"/>
</dbReference>
<keyword evidence="13" id="KW-0456">Lyase</keyword>
<feature type="domain" description="PH" evidence="16">
    <location>
        <begin position="819"/>
        <end position="913"/>
    </location>
</feature>
<evidence type="ECO:0000313" key="17">
    <source>
        <dbReference type="EMBL" id="DAZ94599.1"/>
    </source>
</evidence>
<evidence type="ECO:0000256" key="13">
    <source>
        <dbReference type="ARBA" id="ARBA00023239"/>
    </source>
</evidence>
<dbReference type="CDD" id="cd03313">
    <property type="entry name" value="enolase"/>
    <property type="match status" value="1"/>
</dbReference>
<dbReference type="GO" id="GO:0006397">
    <property type="term" value="P:mRNA processing"/>
    <property type="evidence" value="ECO:0007669"/>
    <property type="project" value="UniProtKB-KW"/>
</dbReference>
<feature type="compositionally biased region" description="Basic and acidic residues" evidence="15">
    <location>
        <begin position="1398"/>
        <end position="1413"/>
    </location>
</feature>
<dbReference type="InterPro" id="IPR011993">
    <property type="entry name" value="PH-like_dom_sf"/>
</dbReference>
<dbReference type="SMART" id="SM01193">
    <property type="entry name" value="Enolase_N"/>
    <property type="match status" value="1"/>
</dbReference>
<feature type="compositionally biased region" description="Polar residues" evidence="15">
    <location>
        <begin position="1380"/>
        <end position="1397"/>
    </location>
</feature>
<dbReference type="GO" id="GO:0008380">
    <property type="term" value="P:RNA splicing"/>
    <property type="evidence" value="ECO:0007669"/>
    <property type="project" value="UniProtKB-KW"/>
</dbReference>
<dbReference type="PRINTS" id="PR00148">
    <property type="entry name" value="ENOLASE"/>
</dbReference>
<evidence type="ECO:0000256" key="6">
    <source>
        <dbReference type="ARBA" id="ARBA00009604"/>
    </source>
</evidence>
<keyword evidence="10" id="KW-0460">Magnesium</keyword>
<dbReference type="SUPFAM" id="SSF50729">
    <property type="entry name" value="PH domain-like"/>
    <property type="match status" value="4"/>
</dbReference>
<dbReference type="Gene3D" id="2.30.29.30">
    <property type="entry name" value="Pleckstrin-homology domain (PH domain)/Phosphotyrosine-binding domain (PTB)"/>
    <property type="match status" value="3"/>
</dbReference>
<evidence type="ECO:0000256" key="10">
    <source>
        <dbReference type="ARBA" id="ARBA00022842"/>
    </source>
</evidence>
<organism evidence="17 18">
    <name type="scientific">Lagenidium giganteum</name>
    <dbReference type="NCBI Taxonomy" id="4803"/>
    <lineage>
        <taxon>Eukaryota</taxon>
        <taxon>Sar</taxon>
        <taxon>Stramenopiles</taxon>
        <taxon>Oomycota</taxon>
        <taxon>Peronosporomycetes</taxon>
        <taxon>Pythiales</taxon>
        <taxon>Pythiaceae</taxon>
    </lineage>
</organism>
<evidence type="ECO:0000256" key="15">
    <source>
        <dbReference type="SAM" id="MobiDB-lite"/>
    </source>
</evidence>
<dbReference type="SFLD" id="SFLDF00002">
    <property type="entry name" value="enolase"/>
    <property type="match status" value="1"/>
</dbReference>
<dbReference type="PANTHER" id="PTHR11902">
    <property type="entry name" value="ENOLASE"/>
    <property type="match status" value="1"/>
</dbReference>
<dbReference type="InterPro" id="IPR036849">
    <property type="entry name" value="Enolase-like_C_sf"/>
</dbReference>
<dbReference type="InterPro" id="IPR001849">
    <property type="entry name" value="PH_domain"/>
</dbReference>
<dbReference type="InterPro" id="IPR005037">
    <property type="entry name" value="PRP38"/>
</dbReference>
<evidence type="ECO:0000256" key="12">
    <source>
        <dbReference type="ARBA" id="ARBA00023187"/>
    </source>
</evidence>
<sequence length="1427" mass="158123">MPHPSRPNNAEGPSSNQAPLRRGVRHASTIQSIHAREIIDSRGNPTVEVDLKLSTSDEIFRASVPSGASTGIHEAVELRDGGKRYLGKGVLQAVNNVKNVLAPKLIGMDPTKQREIDSLMRELDGTENKGKLGANAILGVSLAVAKAGASANGVPLFQHFADLIKNDNLVLPVPAFNVINGGSHAGNKLAFQEFMILPTGASSFSEAMVMGCEVYHHLKNVIKKKYGQDATNVGDEGGFAPNIQSNREGVELLMSAIEKAGYSGKVKIGMDVASSEFYTEDHKYDLDFKSDSANKQILTGEELSQLYQDLAREFPIVSIEDPFDQDDWKHYSSFTAAIGKQVQVVGDDLLCTNPKRIATALDKKACNALLLKVNQIGSVSESVDAVALAQQNGWGVMTSHRSGETEDSYIADLAVGLSTGQIKTGAPCRSERLAKYNQLLRIEEQLGRNAKYAGEHFRTPSFQGSVYYGWLWKRGASFKTWKKRFFLLHGCTLTYYTQCCVISTDQTGTRCLDLPAKGGLRVASAELSELTSFGVMVKSSSGRVLHLQAGYLDSRMQWVKVLQEAPEKKTTPPSTTRSAPDIRCTTGSDFNGSVYLASGSVDLTSFQSSLSTMSDDDSVEQSDVTDMRGWLNVRGSLFMGWKKRYVTLVDGHVTVLTRARKRKPQDKSSEEFTGPVFHGWLWKRVPKYSTWKPRYFLLHNVTLTYYSEACVIISEEGTQQCVNARPRGGLRIAHAEPSNVSSFGIKVTSCSGQVVHLQCQDQDSRSQWLRAMQEAPHREYIETMLTTRLQDTTFLDTATECISPVASYHSMDDSQGSSGDEEQGWVKLRGSLLNSWKKCYLHLGNGRLTVTKANRRHDFEDCKESLLVVSVNPSRSKSDTFHVLVDGNKKLTIRAASEIEACKWIHALRTSLGITMPYSCMTKTASTAFASTDAPLKPTTTLLFLILLLEAVATETEHDTNHRQHQSTKAPRAKMSRSALTRHAMQKSAALRTQLLSGAFDDEENTRKVKQDELPIHGNETTYNLNTLLHQNILQSSYFHQLYNLKTYHEVVDEIYNRVDHAEPLSPGTSRIPSTCFCLLLKCFSMRLTMKQMQGLLKHTDSPFIRVVGFLYLRYTCDPKDLWGWFEPYLDDPEEFNASANPSVTTTIGEWLRGLLEDNNYFSTILPRIPKKTQDNIKVRLLLHSRKKEREKENLSIVEFLKPGVKVRATYADEDNEPAMYDAVIDSVEEGNQFWSLTKSQCAQVDVTRVHHHDEDQSLGLDPVPDLETEGEAIEAIDGVIVRLVVGGLDRDRVNALAVARANAAVESCIAVAAEAAAAAARRAQGLEPPRPPTCYNKFESKNVARRKLSAETMPLGLPATKRSRSPTKRIETVKPPVPSSTNAPSSDQAPENSTSKSSKEAEERLRKLRELYGDASVPARHADESE</sequence>
<evidence type="ECO:0000256" key="7">
    <source>
        <dbReference type="ARBA" id="ARBA00012058"/>
    </source>
</evidence>
<dbReference type="Pfam" id="PF03371">
    <property type="entry name" value="PRP38"/>
    <property type="match status" value="1"/>
</dbReference>
<evidence type="ECO:0000256" key="4">
    <source>
        <dbReference type="ARBA" id="ARBA00005031"/>
    </source>
</evidence>
<feature type="region of interest" description="Disordered" evidence="15">
    <location>
        <begin position="1"/>
        <end position="23"/>
    </location>
</feature>
<dbReference type="InterPro" id="IPR020811">
    <property type="entry name" value="Enolase_N"/>
</dbReference>
<dbReference type="GO" id="GO:0005681">
    <property type="term" value="C:spliceosomal complex"/>
    <property type="evidence" value="ECO:0007669"/>
    <property type="project" value="UniProtKB-KW"/>
</dbReference>
<evidence type="ECO:0000256" key="2">
    <source>
        <dbReference type="ARBA" id="ARBA00004123"/>
    </source>
</evidence>
<dbReference type="SMART" id="SM01192">
    <property type="entry name" value="Enolase_C"/>
    <property type="match status" value="1"/>
</dbReference>
<evidence type="ECO:0000256" key="11">
    <source>
        <dbReference type="ARBA" id="ARBA00023152"/>
    </source>
</evidence>
<dbReference type="InterPro" id="IPR020810">
    <property type="entry name" value="Enolase_C"/>
</dbReference>
<dbReference type="Pfam" id="PF03952">
    <property type="entry name" value="Enolase_N"/>
    <property type="match status" value="1"/>
</dbReference>
<dbReference type="NCBIfam" id="TIGR01060">
    <property type="entry name" value="eno"/>
    <property type="match status" value="1"/>
</dbReference>
<proteinExistence type="inferred from homology"/>
<dbReference type="InterPro" id="IPR020809">
    <property type="entry name" value="Enolase_CS"/>
</dbReference>
<dbReference type="EC" id="4.2.1.11" evidence="7"/>
<protein>
    <recommendedName>
        <fullName evidence="7">phosphopyruvate hydratase</fullName>
        <ecNumber evidence="7">4.2.1.11</ecNumber>
    </recommendedName>
</protein>
<dbReference type="SUPFAM" id="SSF51604">
    <property type="entry name" value="Enolase C-terminal domain-like"/>
    <property type="match status" value="1"/>
</dbReference>
<dbReference type="GO" id="GO:0000287">
    <property type="term" value="F:magnesium ion binding"/>
    <property type="evidence" value="ECO:0007669"/>
    <property type="project" value="InterPro"/>
</dbReference>
<reference evidence="17" key="2">
    <citation type="journal article" date="2023" name="Microbiol Resour">
        <title>Decontamination and Annotation of the Draft Genome Sequence of the Oomycete Lagenidium giganteum ARSEF 373.</title>
        <authorList>
            <person name="Morgan W.R."/>
            <person name="Tartar A."/>
        </authorList>
    </citation>
    <scope>NUCLEOTIDE SEQUENCE</scope>
    <source>
        <strain evidence="17">ARSEF 373</strain>
    </source>
</reference>
<dbReference type="GO" id="GO:0000015">
    <property type="term" value="C:phosphopyruvate hydratase complex"/>
    <property type="evidence" value="ECO:0007669"/>
    <property type="project" value="InterPro"/>
</dbReference>
<comment type="subcellular location">
    <subcellularLocation>
        <location evidence="3">Cytoplasm</location>
    </subcellularLocation>
    <subcellularLocation>
        <location evidence="2">Nucleus</location>
    </subcellularLocation>
</comment>
<evidence type="ECO:0000256" key="9">
    <source>
        <dbReference type="ARBA" id="ARBA00022728"/>
    </source>
</evidence>
<dbReference type="SMART" id="SM00233">
    <property type="entry name" value="PH"/>
    <property type="match status" value="3"/>
</dbReference>